<evidence type="ECO:0000259" key="3">
    <source>
        <dbReference type="PROSITE" id="PS50076"/>
    </source>
</evidence>
<dbReference type="PANTHER" id="PTHR44144">
    <property type="entry name" value="DNAJ HOMOLOG SUBFAMILY C MEMBER 9"/>
    <property type="match status" value="1"/>
</dbReference>
<organism evidence="4 5">
    <name type="scientific">Callosobruchus maculatus</name>
    <name type="common">Southern cowpea weevil</name>
    <name type="synonym">Pulse bruchid</name>
    <dbReference type="NCBI Taxonomy" id="64391"/>
    <lineage>
        <taxon>Eukaryota</taxon>
        <taxon>Metazoa</taxon>
        <taxon>Ecdysozoa</taxon>
        <taxon>Arthropoda</taxon>
        <taxon>Hexapoda</taxon>
        <taxon>Insecta</taxon>
        <taxon>Pterygota</taxon>
        <taxon>Neoptera</taxon>
        <taxon>Endopterygota</taxon>
        <taxon>Coleoptera</taxon>
        <taxon>Polyphaga</taxon>
        <taxon>Cucujiformia</taxon>
        <taxon>Chrysomeloidea</taxon>
        <taxon>Chrysomelidae</taxon>
        <taxon>Bruchinae</taxon>
        <taxon>Bruchini</taxon>
        <taxon>Callosobruchus</taxon>
    </lineage>
</organism>
<dbReference type="FunFam" id="1.10.287.110:FF:000035">
    <property type="entry name" value="DnaJ homolog subfamily C member 9"/>
    <property type="match status" value="1"/>
</dbReference>
<dbReference type="InterPro" id="IPR018253">
    <property type="entry name" value="DnaJ_domain_CS"/>
</dbReference>
<dbReference type="GO" id="GO:0005634">
    <property type="term" value="C:nucleus"/>
    <property type="evidence" value="ECO:0007669"/>
    <property type="project" value="TreeGrafter"/>
</dbReference>
<dbReference type="SUPFAM" id="SSF46565">
    <property type="entry name" value="Chaperone J-domain"/>
    <property type="match status" value="1"/>
</dbReference>
<feature type="domain" description="J" evidence="3">
    <location>
        <begin position="15"/>
        <end position="82"/>
    </location>
</feature>
<dbReference type="Proteomes" id="UP000410492">
    <property type="component" value="Unassembled WGS sequence"/>
</dbReference>
<keyword evidence="1" id="KW-0597">Phosphoprotein</keyword>
<dbReference type="PANTHER" id="PTHR44144:SF1">
    <property type="entry name" value="DNAJ HOMOLOG SUBFAMILY C MEMBER 9"/>
    <property type="match status" value="1"/>
</dbReference>
<dbReference type="InterPro" id="IPR056453">
    <property type="entry name" value="HTH_DNAJC9"/>
</dbReference>
<dbReference type="PROSITE" id="PS00636">
    <property type="entry name" value="DNAJ_1"/>
    <property type="match status" value="1"/>
</dbReference>
<dbReference type="AlphaFoldDB" id="A0A653C9U1"/>
<gene>
    <name evidence="4" type="ORF">CALMAC_LOCUS7261</name>
</gene>
<dbReference type="GO" id="GO:0031072">
    <property type="term" value="F:heat shock protein binding"/>
    <property type="evidence" value="ECO:0007669"/>
    <property type="project" value="TreeGrafter"/>
</dbReference>
<dbReference type="PROSITE" id="PS50076">
    <property type="entry name" value="DNAJ_2"/>
    <property type="match status" value="1"/>
</dbReference>
<dbReference type="Pfam" id="PF23302">
    <property type="entry name" value="HTH_DNAJC9"/>
    <property type="match status" value="1"/>
</dbReference>
<reference evidence="4 5" key="1">
    <citation type="submission" date="2019-01" db="EMBL/GenBank/DDBJ databases">
        <authorList>
            <person name="Sayadi A."/>
        </authorList>
    </citation>
    <scope>NUCLEOTIDE SEQUENCE [LARGE SCALE GENOMIC DNA]</scope>
</reference>
<dbReference type="Gene3D" id="1.10.287.110">
    <property type="entry name" value="DnaJ domain"/>
    <property type="match status" value="1"/>
</dbReference>
<evidence type="ECO:0000256" key="1">
    <source>
        <dbReference type="ARBA" id="ARBA00022553"/>
    </source>
</evidence>
<dbReference type="EMBL" id="CAACVG010007258">
    <property type="protein sequence ID" value="VEN44496.1"/>
    <property type="molecule type" value="Genomic_DNA"/>
</dbReference>
<evidence type="ECO:0000313" key="5">
    <source>
        <dbReference type="Proteomes" id="UP000410492"/>
    </source>
</evidence>
<dbReference type="CDD" id="cd06257">
    <property type="entry name" value="DnaJ"/>
    <property type="match status" value="1"/>
</dbReference>
<dbReference type="InterPro" id="IPR001623">
    <property type="entry name" value="DnaJ_domain"/>
</dbReference>
<proteinExistence type="predicted"/>
<dbReference type="PRINTS" id="PR00625">
    <property type="entry name" value="JDOMAIN"/>
</dbReference>
<dbReference type="SMART" id="SM00271">
    <property type="entry name" value="DnaJ"/>
    <property type="match status" value="1"/>
</dbReference>
<protein>
    <recommendedName>
        <fullName evidence="3">J domain-containing protein</fullName>
    </recommendedName>
</protein>
<dbReference type="GO" id="GO:0005737">
    <property type="term" value="C:cytoplasm"/>
    <property type="evidence" value="ECO:0007669"/>
    <property type="project" value="TreeGrafter"/>
</dbReference>
<dbReference type="Pfam" id="PF00226">
    <property type="entry name" value="DnaJ"/>
    <property type="match status" value="1"/>
</dbReference>
<evidence type="ECO:0000256" key="2">
    <source>
        <dbReference type="SAM" id="MobiDB-lite"/>
    </source>
</evidence>
<accession>A0A653C9U1</accession>
<feature type="region of interest" description="Disordered" evidence="2">
    <location>
        <begin position="229"/>
        <end position="254"/>
    </location>
</feature>
<sequence>MSFKSLCLKYFGSSDFYEVLGISSSASEKEIKKAYHKLSLQVHPDRVDDDQKEIATEKFKALGKIHAILQNREQRKVYDDAGEFDEEMDSTFNWMDYWCKLFKKIEIKDIENHEKEYIGSDTERRDIKKAYVNSKGDWNKILEMVPFSNCENEPRIREIVQEMVDNGEVESYKQFFNENKAKKLRRHKKWEKEKKEMENIKMEDIEKEMQENIKRRAERFSNLLDDLEERYASPNKKQKMAITSGESRTRRTKK</sequence>
<keyword evidence="5" id="KW-1185">Reference proteome</keyword>
<dbReference type="OrthoDB" id="110024at2759"/>
<dbReference type="InterPro" id="IPR036869">
    <property type="entry name" value="J_dom_sf"/>
</dbReference>
<name>A0A653C9U1_CALMS</name>
<evidence type="ECO:0000313" key="4">
    <source>
        <dbReference type="EMBL" id="VEN44496.1"/>
    </source>
</evidence>
<dbReference type="InterPro" id="IPR052594">
    <property type="entry name" value="J_domain-containing_protein"/>
</dbReference>